<dbReference type="EMBL" id="JAWJAY010000002">
    <property type="protein sequence ID" value="MDV2885743.1"/>
    <property type="molecule type" value="Genomic_DNA"/>
</dbReference>
<dbReference type="InterPro" id="IPR036188">
    <property type="entry name" value="FAD/NAD-bd_sf"/>
</dbReference>
<evidence type="ECO:0000259" key="1">
    <source>
        <dbReference type="Pfam" id="PF13454"/>
    </source>
</evidence>
<dbReference type="Gene3D" id="3.50.50.60">
    <property type="entry name" value="FAD/NAD(P)-binding domain"/>
    <property type="match status" value="1"/>
</dbReference>
<feature type="domain" description="FAD-dependent urate hydroxylase HpyO/Asp monooxygenase CreE-like FAD/NAD(P)-binding" evidence="1">
    <location>
        <begin position="5"/>
        <end position="151"/>
    </location>
</feature>
<comment type="caution">
    <text evidence="2">The sequence shown here is derived from an EMBL/GenBank/DDBJ whole genome shotgun (WGS) entry which is preliminary data.</text>
</comment>
<gene>
    <name evidence="2" type="ORF">RYX45_11185</name>
</gene>
<dbReference type="Pfam" id="PF13454">
    <property type="entry name" value="NAD_binding_9"/>
    <property type="match status" value="1"/>
</dbReference>
<dbReference type="PRINTS" id="PR00368">
    <property type="entry name" value="FADPNR"/>
</dbReference>
<dbReference type="InterPro" id="IPR038732">
    <property type="entry name" value="HpyO/CreE_NAD-binding"/>
</dbReference>
<organism evidence="2 3">
    <name type="scientific">Alkalihalophilus pseudofirmus</name>
    <name type="common">Bacillus pseudofirmus</name>
    <dbReference type="NCBI Taxonomy" id="79885"/>
    <lineage>
        <taxon>Bacteria</taxon>
        <taxon>Bacillati</taxon>
        <taxon>Bacillota</taxon>
        <taxon>Bacilli</taxon>
        <taxon>Bacillales</taxon>
        <taxon>Bacillaceae</taxon>
        <taxon>Alkalihalophilus</taxon>
    </lineage>
</organism>
<dbReference type="PANTHER" id="PTHR38663:SF1">
    <property type="entry name" value="L-ORNITHINE N(5)-MONOOXYGENASE"/>
    <property type="match status" value="1"/>
</dbReference>
<dbReference type="AlphaFoldDB" id="A0AAJ2NNP2"/>
<name>A0AAJ2NNP2_ALKPS</name>
<evidence type="ECO:0000313" key="3">
    <source>
        <dbReference type="Proteomes" id="UP001285636"/>
    </source>
</evidence>
<evidence type="ECO:0000313" key="2">
    <source>
        <dbReference type="EMBL" id="MDV2885743.1"/>
    </source>
</evidence>
<dbReference type="PANTHER" id="PTHR38663">
    <property type="match status" value="1"/>
</dbReference>
<accession>A0AAJ2NNP2</accession>
<sequence>MQDWVIIGGGIQGITLASYLLAKKYVPIEQLTIIDPHEEPLAMWKHCTKKVGMSYLRSPSIHHLQPEPFGLEAFAKKKNLHKQQAFVPPYDRPKLSLFNEHCEHLIKDHQIKQSWVQGRVNGLKKNTDFWMIQLESGEVITSRHVVLAIGVGEQPIWPDFAYSLKEEGAKIEHIFDQTKCITSEEDQVLVAGGGISGVQTALKLSSELKNPVTLLTRHPFRVKQFDSHPGWLGPKYMRHFLKKKSYDQRRSLIKQARNRGSLPAELRTMLRRAESEGLVQSIVNEIAETYYDGRIHLTFQDGTSWYGDKVILATGFHPNPPGMDWLTQTIEEEHLTCHTCGYPIVDDHTLEWSENLFVLGALAELSLGPVARNISGARRGAERIIAAHSG</sequence>
<dbReference type="Proteomes" id="UP001285636">
    <property type="component" value="Unassembled WGS sequence"/>
</dbReference>
<protein>
    <submittedName>
        <fullName evidence="2">FAD/NAD(P)-binding protein</fullName>
    </submittedName>
</protein>
<proteinExistence type="predicted"/>
<dbReference type="RefSeq" id="WP_289234855.1">
    <property type="nucleotide sequence ID" value="NZ_CP117835.1"/>
</dbReference>
<reference evidence="2" key="1">
    <citation type="submission" date="2023-10" db="EMBL/GenBank/DDBJ databases">
        <title>Screening of Alkalihalophilus pseudofirmusBZ-TG-HK211 and Its Alleviation of Salt Stress on Rapeseed Growth.</title>
        <authorList>
            <person name="Zhao B."/>
            <person name="Guo T."/>
        </authorList>
    </citation>
    <scope>NUCLEOTIDE SEQUENCE</scope>
    <source>
        <strain evidence="2">BZ-TG-HK211</strain>
    </source>
</reference>
<dbReference type="SUPFAM" id="SSF51905">
    <property type="entry name" value="FAD/NAD(P)-binding domain"/>
    <property type="match status" value="1"/>
</dbReference>